<dbReference type="GO" id="GO:0015701">
    <property type="term" value="P:bicarbonate transport"/>
    <property type="evidence" value="ECO:0007669"/>
    <property type="project" value="TreeGrafter"/>
</dbReference>
<dbReference type="PROSITE" id="PS50010">
    <property type="entry name" value="DH_2"/>
    <property type="match status" value="1"/>
</dbReference>
<dbReference type="Pfam" id="PF00955">
    <property type="entry name" value="HCO3_cotransp"/>
    <property type="match status" value="1"/>
</dbReference>
<dbReference type="GO" id="GO:0006820">
    <property type="term" value="P:monoatomic anion transport"/>
    <property type="evidence" value="ECO:0007669"/>
    <property type="project" value="InterPro"/>
</dbReference>
<evidence type="ECO:0000256" key="6">
    <source>
        <dbReference type="SAM" id="Phobius"/>
    </source>
</evidence>
<keyword evidence="4 6" id="KW-0472">Membrane</keyword>
<feature type="transmembrane region" description="Helical" evidence="6">
    <location>
        <begin position="370"/>
        <end position="391"/>
    </location>
</feature>
<feature type="transmembrane region" description="Helical" evidence="6">
    <location>
        <begin position="423"/>
        <end position="455"/>
    </location>
</feature>
<dbReference type="GO" id="GO:0005452">
    <property type="term" value="F:solute:inorganic anion antiporter activity"/>
    <property type="evidence" value="ECO:0007669"/>
    <property type="project" value="InterPro"/>
</dbReference>
<dbReference type="GO" id="GO:0005085">
    <property type="term" value="F:guanyl-nucleotide exchange factor activity"/>
    <property type="evidence" value="ECO:0007669"/>
    <property type="project" value="InterPro"/>
</dbReference>
<comment type="caution">
    <text evidence="8">The sequence shown here is derived from an EMBL/GenBank/DDBJ whole genome shotgun (WGS) entry which is preliminary data.</text>
</comment>
<dbReference type="InterPro" id="IPR011531">
    <property type="entry name" value="HCO3_transpt-like_TM_dom"/>
</dbReference>
<evidence type="ECO:0000259" key="7">
    <source>
        <dbReference type="PROSITE" id="PS50010"/>
    </source>
</evidence>
<dbReference type="Gene3D" id="1.20.900.10">
    <property type="entry name" value="Dbl homology (DH) domain"/>
    <property type="match status" value="1"/>
</dbReference>
<accession>A0A8B6BSW0</accession>
<evidence type="ECO:0000313" key="8">
    <source>
        <dbReference type="EMBL" id="VDH95143.1"/>
    </source>
</evidence>
<evidence type="ECO:0000256" key="5">
    <source>
        <dbReference type="SAM" id="MobiDB-lite"/>
    </source>
</evidence>
<dbReference type="PANTHER" id="PTHR11453:SF47">
    <property type="entry name" value="ANION EXCHANGE PROTEIN"/>
    <property type="match status" value="1"/>
</dbReference>
<keyword evidence="2 6" id="KW-0812">Transmembrane</keyword>
<feature type="region of interest" description="Disordered" evidence="5">
    <location>
        <begin position="60"/>
        <end position="99"/>
    </location>
</feature>
<dbReference type="PANTHER" id="PTHR11453">
    <property type="entry name" value="ANION EXCHANGE PROTEIN"/>
    <property type="match status" value="1"/>
</dbReference>
<sequence length="499" mass="57145">MAYRLYASSESLEVVDSPTLSTRSLPGVYKKRYLQLSDEDSLCSSYECLNDITVSGNRRLRQISTSDSQDLSDMSPMSASGDSPRLPNTSVNYGKKRRAPLPPVHVSIKEPEHSKRQTQDDFYLERRLSRIEEDIEKRRRPISSYDTPLINVHSPEDISPRLSSSQRFRMKAAMILSLHSPKLNRRDTQGSKRKGKKKLLNQSFEELDPEDVVFCYLSPDLHEEYDFEVQRIPEYDKYLNDLLDETEPNHQDYEELSRATSRVKNVNLPTAVSRMILNKKEFKMKKGSGFHLDMILVGVMTFMCSLFGLPWMCPATVRTIAHVSALSVMSRHHAPGEKPKLMEVKEQRVTALVMNIVIGISLFWEPVLKAVPMAVLFGVFLYLGISSLSGVQMFKRLKLLLIPVKYHPSRGFVRRVKTMKMHLFTIIQLVLLVLLLIIKSTAAALAFPLFVILLVPLRMRGLPKIFTGQELHELDQEEEDSDDEDIDDPDFYQLAHMPV</sequence>
<dbReference type="Proteomes" id="UP000596742">
    <property type="component" value="Unassembled WGS sequence"/>
</dbReference>
<feature type="transmembrane region" description="Helical" evidence="6">
    <location>
        <begin position="290"/>
        <end position="309"/>
    </location>
</feature>
<evidence type="ECO:0000256" key="3">
    <source>
        <dbReference type="ARBA" id="ARBA00022989"/>
    </source>
</evidence>
<comment type="subcellular location">
    <subcellularLocation>
        <location evidence="1">Membrane</location>
        <topology evidence="1">Multi-pass membrane protein</topology>
    </subcellularLocation>
</comment>
<feature type="compositionally biased region" description="Polar residues" evidence="5">
    <location>
        <begin position="60"/>
        <end position="92"/>
    </location>
</feature>
<keyword evidence="3 6" id="KW-1133">Transmembrane helix</keyword>
<dbReference type="GO" id="GO:0005886">
    <property type="term" value="C:plasma membrane"/>
    <property type="evidence" value="ECO:0007669"/>
    <property type="project" value="TreeGrafter"/>
</dbReference>
<dbReference type="InterPro" id="IPR000219">
    <property type="entry name" value="DH_dom"/>
</dbReference>
<feature type="transmembrane region" description="Helical" evidence="6">
    <location>
        <begin position="346"/>
        <end position="364"/>
    </location>
</feature>
<gene>
    <name evidence="8" type="ORF">MGAL_10B007202</name>
</gene>
<evidence type="ECO:0000256" key="4">
    <source>
        <dbReference type="ARBA" id="ARBA00023136"/>
    </source>
</evidence>
<dbReference type="InterPro" id="IPR035899">
    <property type="entry name" value="DBL_dom_sf"/>
</dbReference>
<dbReference type="SUPFAM" id="SSF48065">
    <property type="entry name" value="DBL homology domain (DH-domain)"/>
    <property type="match status" value="1"/>
</dbReference>
<dbReference type="AlphaFoldDB" id="A0A8B6BSW0"/>
<evidence type="ECO:0000256" key="1">
    <source>
        <dbReference type="ARBA" id="ARBA00004141"/>
    </source>
</evidence>
<reference evidence="8" key="1">
    <citation type="submission" date="2018-11" db="EMBL/GenBank/DDBJ databases">
        <authorList>
            <person name="Alioto T."/>
            <person name="Alioto T."/>
        </authorList>
    </citation>
    <scope>NUCLEOTIDE SEQUENCE</scope>
</reference>
<protein>
    <recommendedName>
        <fullName evidence="7">DH domain-containing protein</fullName>
    </recommendedName>
</protein>
<evidence type="ECO:0000256" key="2">
    <source>
        <dbReference type="ARBA" id="ARBA00022692"/>
    </source>
</evidence>
<name>A0A8B6BSW0_MYTGA</name>
<evidence type="ECO:0000313" key="9">
    <source>
        <dbReference type="Proteomes" id="UP000596742"/>
    </source>
</evidence>
<dbReference type="EMBL" id="UYJE01000677">
    <property type="protein sequence ID" value="VDH95143.1"/>
    <property type="molecule type" value="Genomic_DNA"/>
</dbReference>
<keyword evidence="9" id="KW-1185">Reference proteome</keyword>
<dbReference type="GO" id="GO:0051453">
    <property type="term" value="P:regulation of intracellular pH"/>
    <property type="evidence" value="ECO:0007669"/>
    <property type="project" value="TreeGrafter"/>
</dbReference>
<proteinExistence type="predicted"/>
<organism evidence="8 9">
    <name type="scientific">Mytilus galloprovincialis</name>
    <name type="common">Mediterranean mussel</name>
    <dbReference type="NCBI Taxonomy" id="29158"/>
    <lineage>
        <taxon>Eukaryota</taxon>
        <taxon>Metazoa</taxon>
        <taxon>Spiralia</taxon>
        <taxon>Lophotrochozoa</taxon>
        <taxon>Mollusca</taxon>
        <taxon>Bivalvia</taxon>
        <taxon>Autobranchia</taxon>
        <taxon>Pteriomorphia</taxon>
        <taxon>Mytilida</taxon>
        <taxon>Mytiloidea</taxon>
        <taxon>Mytilidae</taxon>
        <taxon>Mytilinae</taxon>
        <taxon>Mytilus</taxon>
    </lineage>
</organism>
<feature type="domain" description="DH" evidence="7">
    <location>
        <begin position="229"/>
        <end position="266"/>
    </location>
</feature>
<dbReference type="InterPro" id="IPR003020">
    <property type="entry name" value="HCO3_transpt_euk"/>
</dbReference>